<dbReference type="InterPro" id="IPR042099">
    <property type="entry name" value="ANL_N_sf"/>
</dbReference>
<name>A0A7K0DM81_9NOCA</name>
<dbReference type="PANTHER" id="PTHR43201:SF5">
    <property type="entry name" value="MEDIUM-CHAIN ACYL-COA LIGASE ACSF2, MITOCHONDRIAL"/>
    <property type="match status" value="1"/>
</dbReference>
<comment type="caution">
    <text evidence="5">The sequence shown here is derived from an EMBL/GenBank/DDBJ whole genome shotgun (WGS) entry which is preliminary data.</text>
</comment>
<dbReference type="GO" id="GO:0004467">
    <property type="term" value="F:long-chain fatty acid-CoA ligase activity"/>
    <property type="evidence" value="ECO:0007669"/>
    <property type="project" value="UniProtKB-EC"/>
</dbReference>
<dbReference type="GO" id="GO:0031956">
    <property type="term" value="F:medium-chain fatty acid-CoA ligase activity"/>
    <property type="evidence" value="ECO:0007669"/>
    <property type="project" value="TreeGrafter"/>
</dbReference>
<comment type="similarity">
    <text evidence="1">Belongs to the ATP-dependent AMP-binding enzyme family.</text>
</comment>
<dbReference type="CDD" id="cd17631">
    <property type="entry name" value="FACL_FadD13-like"/>
    <property type="match status" value="1"/>
</dbReference>
<dbReference type="InterPro" id="IPR000873">
    <property type="entry name" value="AMP-dep_synth/lig_dom"/>
</dbReference>
<dbReference type="Pfam" id="PF13193">
    <property type="entry name" value="AMP-binding_C"/>
    <property type="match status" value="1"/>
</dbReference>
<evidence type="ECO:0000256" key="2">
    <source>
        <dbReference type="ARBA" id="ARBA00022598"/>
    </source>
</evidence>
<organism evidence="5 6">
    <name type="scientific">Nocardia aurantia</name>
    <dbReference type="NCBI Taxonomy" id="2585199"/>
    <lineage>
        <taxon>Bacteria</taxon>
        <taxon>Bacillati</taxon>
        <taxon>Actinomycetota</taxon>
        <taxon>Actinomycetes</taxon>
        <taxon>Mycobacteriales</taxon>
        <taxon>Nocardiaceae</taxon>
        <taxon>Nocardia</taxon>
    </lineage>
</organism>
<evidence type="ECO:0000313" key="5">
    <source>
        <dbReference type="EMBL" id="MQY25934.1"/>
    </source>
</evidence>
<evidence type="ECO:0000256" key="1">
    <source>
        <dbReference type="ARBA" id="ARBA00006432"/>
    </source>
</evidence>
<feature type="domain" description="AMP-dependent synthetase/ligase" evidence="3">
    <location>
        <begin position="8"/>
        <end position="373"/>
    </location>
</feature>
<dbReference type="Gene3D" id="3.30.300.30">
    <property type="match status" value="1"/>
</dbReference>
<dbReference type="SUPFAM" id="SSF56801">
    <property type="entry name" value="Acetyl-CoA synthetase-like"/>
    <property type="match status" value="1"/>
</dbReference>
<evidence type="ECO:0000313" key="6">
    <source>
        <dbReference type="Proteomes" id="UP000431401"/>
    </source>
</evidence>
<dbReference type="InterPro" id="IPR045851">
    <property type="entry name" value="AMP-bd_C_sf"/>
</dbReference>
<dbReference type="OrthoDB" id="9803968at2"/>
<keyword evidence="2 5" id="KW-0436">Ligase</keyword>
<dbReference type="NCBIfam" id="NF004837">
    <property type="entry name" value="PRK06187.1"/>
    <property type="match status" value="1"/>
</dbReference>
<sequence length="511" mass="56359">MLLHNLLRRIATRTPDRIALQDIDSGATRTYRELYERAIRLGNGIRTLADRGDRIAILSENSLEYVEAYYGIPAAGLTLTMLNYRLHPREWVWILNNARARVLLVAAPYYEAIAAYRDRLETVTEIVVVGGAVEGVPDYESFAGAARSAVPAEDTTENDIAWLLYTSGTTGFPKGAQLTHRNLVTAVIQSALEYEPSDETVFLNAMPLCHVAGYLVPMNLFKGGRVLMMAGWDPELWMRIVRDNAVTSGGFAPTMMAMLLNHPRLPDYDLSSLRWMGYGASKIPVEVLRRTIEHFGPIVYAGMGMTELGGNILTLDRRAHIRAANGEDHLLDAAGKPMALVDVRIVDTAGRECAVGEVGEMVIRGNQVMAGYFGDPAATEQSFEGGWFHTGDLARQDEEGFVYIVDRTKDMIISGGENIYPSEVENAIYALPEVAEAAVIGTPDPVWGERVTAVVVTRDGATVSPERIVAACKDRLASYKQPREVYFVDELPKTVSGKIRKTDLRERFATG</sequence>
<dbReference type="Gene3D" id="3.40.50.12780">
    <property type="entry name" value="N-terminal domain of ligase-like"/>
    <property type="match status" value="1"/>
</dbReference>
<dbReference type="InterPro" id="IPR025110">
    <property type="entry name" value="AMP-bd_C"/>
</dbReference>
<dbReference type="PROSITE" id="PS00455">
    <property type="entry name" value="AMP_BINDING"/>
    <property type="match status" value="1"/>
</dbReference>
<reference evidence="5 6" key="1">
    <citation type="submission" date="2019-10" db="EMBL/GenBank/DDBJ databases">
        <title>Nocardia macrotermitis sp. nov. and Nocardia aurantia sp. nov., isolated from the gut of fungus growing-termite Macrotermes natalensis.</title>
        <authorList>
            <person name="Benndorf R."/>
            <person name="Schwitalla J."/>
            <person name="Martin K."/>
            <person name="De Beer W."/>
            <person name="Kaster A.-K."/>
            <person name="Vollmers J."/>
            <person name="Poulsen M."/>
            <person name="Beemelmanns C."/>
        </authorList>
    </citation>
    <scope>NUCLEOTIDE SEQUENCE [LARGE SCALE GENOMIC DNA]</scope>
    <source>
        <strain evidence="5 6">RB56</strain>
    </source>
</reference>
<gene>
    <name evidence="5" type="primary">lcfB_7</name>
    <name evidence="5" type="ORF">NRB56_14930</name>
</gene>
<protein>
    <submittedName>
        <fullName evidence="5">Long-chain-fatty-acid--CoA ligase</fullName>
        <ecNumber evidence="5">6.2.1.3</ecNumber>
    </submittedName>
</protein>
<feature type="domain" description="AMP-binding enzyme C-terminal" evidence="4">
    <location>
        <begin position="423"/>
        <end position="498"/>
    </location>
</feature>
<dbReference type="FunFam" id="3.30.300.30:FF:000008">
    <property type="entry name" value="2,3-dihydroxybenzoate-AMP ligase"/>
    <property type="match status" value="1"/>
</dbReference>
<dbReference type="EMBL" id="WEGI01000003">
    <property type="protein sequence ID" value="MQY25934.1"/>
    <property type="molecule type" value="Genomic_DNA"/>
</dbReference>
<dbReference type="Proteomes" id="UP000431401">
    <property type="component" value="Unassembled WGS sequence"/>
</dbReference>
<evidence type="ECO:0000259" key="3">
    <source>
        <dbReference type="Pfam" id="PF00501"/>
    </source>
</evidence>
<proteinExistence type="inferred from homology"/>
<dbReference type="EC" id="6.2.1.3" evidence="5"/>
<dbReference type="PANTHER" id="PTHR43201">
    <property type="entry name" value="ACYL-COA SYNTHETASE"/>
    <property type="match status" value="1"/>
</dbReference>
<keyword evidence="6" id="KW-1185">Reference proteome</keyword>
<dbReference type="AlphaFoldDB" id="A0A7K0DM81"/>
<dbReference type="InterPro" id="IPR020845">
    <property type="entry name" value="AMP-binding_CS"/>
</dbReference>
<accession>A0A7K0DM81</accession>
<evidence type="ECO:0000259" key="4">
    <source>
        <dbReference type="Pfam" id="PF13193"/>
    </source>
</evidence>
<dbReference type="Pfam" id="PF00501">
    <property type="entry name" value="AMP-binding"/>
    <property type="match status" value="1"/>
</dbReference>